<dbReference type="Proteomes" id="UP000530928">
    <property type="component" value="Unassembled WGS sequence"/>
</dbReference>
<protein>
    <recommendedName>
        <fullName evidence="3">2OG-Fe(II) oxygenase</fullName>
    </recommendedName>
</protein>
<gene>
    <name evidence="1" type="ORF">HNR30_007061</name>
</gene>
<organism evidence="1 2">
    <name type="scientific">Nonomuraea soli</name>
    <dbReference type="NCBI Taxonomy" id="1032476"/>
    <lineage>
        <taxon>Bacteria</taxon>
        <taxon>Bacillati</taxon>
        <taxon>Actinomycetota</taxon>
        <taxon>Actinomycetes</taxon>
        <taxon>Streptosporangiales</taxon>
        <taxon>Streptosporangiaceae</taxon>
        <taxon>Nonomuraea</taxon>
    </lineage>
</organism>
<proteinExistence type="predicted"/>
<sequence length="259" mass="29056">MLLRHDRLSSDALRELATGKVLALHVPEYHAPDLCTEIVERILDGMGKGYRRIYESNVRAFTETRGDAETRRAYLATAIEVMAEIRRSCHPLASPVDRLRCELDELWPGGACLLRLEENALVFGMVRVWRGGAQAHPHLDVLRESAPDVRDAAGFTEQLGVNIYLRMPAQEHDSEGALELWDFGLMDEAVIGRSSWGTYGYRRETLPNPTIRIRPAVGDLIILRTTRLHAVQPTCDGERITLSGFIGCSGPDEPLRLWS</sequence>
<accession>A0A7W0HU39</accession>
<evidence type="ECO:0000313" key="2">
    <source>
        <dbReference type="Proteomes" id="UP000530928"/>
    </source>
</evidence>
<dbReference type="AlphaFoldDB" id="A0A7W0HU39"/>
<comment type="caution">
    <text evidence="1">The sequence shown here is derived from an EMBL/GenBank/DDBJ whole genome shotgun (WGS) entry which is preliminary data.</text>
</comment>
<name>A0A7W0HU39_9ACTN</name>
<evidence type="ECO:0000313" key="1">
    <source>
        <dbReference type="EMBL" id="MBA2895675.1"/>
    </source>
</evidence>
<evidence type="ECO:0008006" key="3">
    <source>
        <dbReference type="Google" id="ProtNLM"/>
    </source>
</evidence>
<dbReference type="EMBL" id="JACDUR010000007">
    <property type="protein sequence ID" value="MBA2895675.1"/>
    <property type="molecule type" value="Genomic_DNA"/>
</dbReference>
<dbReference type="RefSeq" id="WP_181614386.1">
    <property type="nucleotide sequence ID" value="NZ_BAABAM010000011.1"/>
</dbReference>
<keyword evidence="2" id="KW-1185">Reference proteome</keyword>
<reference evidence="1 2" key="1">
    <citation type="submission" date="2020-07" db="EMBL/GenBank/DDBJ databases">
        <title>Genomic Encyclopedia of Type Strains, Phase IV (KMG-IV): sequencing the most valuable type-strain genomes for metagenomic binning, comparative biology and taxonomic classification.</title>
        <authorList>
            <person name="Goeker M."/>
        </authorList>
    </citation>
    <scope>NUCLEOTIDE SEQUENCE [LARGE SCALE GENOMIC DNA]</scope>
    <source>
        <strain evidence="1 2">DSM 45533</strain>
    </source>
</reference>
<dbReference type="Gene3D" id="2.60.120.620">
    <property type="entry name" value="q2cbj1_9rhob like domain"/>
    <property type="match status" value="1"/>
</dbReference>